<reference evidence="2" key="1">
    <citation type="journal article" date="2019" name="Int. J. Syst. Evol. Microbiol.">
        <title>The Global Catalogue of Microorganisms (GCM) 10K type strain sequencing project: providing services to taxonomists for standard genome sequencing and annotation.</title>
        <authorList>
            <consortium name="The Broad Institute Genomics Platform"/>
            <consortium name="The Broad Institute Genome Sequencing Center for Infectious Disease"/>
            <person name="Wu L."/>
            <person name="Ma J."/>
        </authorList>
    </citation>
    <scope>NUCLEOTIDE SEQUENCE [LARGE SCALE GENOMIC DNA]</scope>
    <source>
        <strain evidence="2">CGMCC 1.12922</strain>
    </source>
</reference>
<protein>
    <recommendedName>
        <fullName evidence="3">Teichuronopeptide biosynthesis TupA-like protein</fullName>
    </recommendedName>
</protein>
<dbReference type="Proteomes" id="UP000617355">
    <property type="component" value="Unassembled WGS sequence"/>
</dbReference>
<dbReference type="EMBL" id="BMGI01000003">
    <property type="protein sequence ID" value="GGD35731.1"/>
    <property type="molecule type" value="Genomic_DNA"/>
</dbReference>
<dbReference type="Pfam" id="PF14305">
    <property type="entry name" value="ATPgrasp_TupA"/>
    <property type="match status" value="1"/>
</dbReference>
<keyword evidence="2" id="KW-1185">Reference proteome</keyword>
<gene>
    <name evidence="1" type="ORF">GCM10011358_19440</name>
</gene>
<evidence type="ECO:0000313" key="1">
    <source>
        <dbReference type="EMBL" id="GGD35731.1"/>
    </source>
</evidence>
<dbReference type="InterPro" id="IPR029465">
    <property type="entry name" value="ATPgrasp_TupA"/>
</dbReference>
<sequence length="337" mass="38845">MAGKTGIPGTPGLLRRFDAMVLSRVNRWIARTHPGIVRGLRKARRRQTGKGRINIAVPRTVNEKFAWRKIFDHDPRFTVLSDKVACKDWVRRHFRDVRMPKTLWTGADASQIPWQAFNTPSVIKARHGCKMNIFLREPSADRDAIIAEANAFVGKRHGEKAHEWAYSDVPSGLIVEELLFAGDWCFDVKIYTFGREIGQVVPIYTRGDQRNAAMWLMEDDGVLRLSDEYTAVSDEIDQTPLPQHIDEMLAIASEIGAHFDHMRVDFLCNDTEFFLGELTVYNLSGKYSHHGFEEDYRDNRLWDIRRSRFLSQRQRGWRGIYQGALRRELDRIDAAGG</sequence>
<evidence type="ECO:0008006" key="3">
    <source>
        <dbReference type="Google" id="ProtNLM"/>
    </source>
</evidence>
<organism evidence="1 2">
    <name type="scientific">Sinisalibacter lacisalsi</name>
    <dbReference type="NCBI Taxonomy" id="1526570"/>
    <lineage>
        <taxon>Bacteria</taxon>
        <taxon>Pseudomonadati</taxon>
        <taxon>Pseudomonadota</taxon>
        <taxon>Alphaproteobacteria</taxon>
        <taxon>Rhodobacterales</taxon>
        <taxon>Roseobacteraceae</taxon>
        <taxon>Sinisalibacter</taxon>
    </lineage>
</organism>
<accession>A0ABQ1QQ69</accession>
<proteinExistence type="predicted"/>
<name>A0ABQ1QQ69_9RHOB</name>
<comment type="caution">
    <text evidence="1">The sequence shown here is derived from an EMBL/GenBank/DDBJ whole genome shotgun (WGS) entry which is preliminary data.</text>
</comment>
<evidence type="ECO:0000313" key="2">
    <source>
        <dbReference type="Proteomes" id="UP000617355"/>
    </source>
</evidence>